<dbReference type="InterPro" id="IPR051013">
    <property type="entry name" value="MBL_superfamily_lactonases"/>
</dbReference>
<keyword evidence="4" id="KW-0378">Hydrolase</keyword>
<dbReference type="SUPFAM" id="SSF56281">
    <property type="entry name" value="Metallo-hydrolase/oxidoreductase"/>
    <property type="match status" value="1"/>
</dbReference>
<comment type="caution">
    <text evidence="7">The sequence shown here is derived from an EMBL/GenBank/DDBJ whole genome shotgun (WGS) entry which is preliminary data.</text>
</comment>
<evidence type="ECO:0000256" key="3">
    <source>
        <dbReference type="ARBA" id="ARBA00022723"/>
    </source>
</evidence>
<keyword evidence="3" id="KW-0479">Metal-binding</keyword>
<evidence type="ECO:0000256" key="5">
    <source>
        <dbReference type="ARBA" id="ARBA00022833"/>
    </source>
</evidence>
<dbReference type="Proteomes" id="UP001052739">
    <property type="component" value="Unassembled WGS sequence"/>
</dbReference>
<keyword evidence="8" id="KW-1185">Reference proteome</keyword>
<feature type="domain" description="Metallo-beta-lactamase" evidence="6">
    <location>
        <begin position="66"/>
        <end position="236"/>
    </location>
</feature>
<reference evidence="7" key="1">
    <citation type="submission" date="2024-05" db="EMBL/GenBank/DDBJ databases">
        <title>Whole genome shotgun sequence of Streptomyces hydrogenans NBRC 13475.</title>
        <authorList>
            <person name="Komaki H."/>
            <person name="Tamura T."/>
        </authorList>
    </citation>
    <scope>NUCLEOTIDE SEQUENCE</scope>
    <source>
        <strain evidence="7">NBRC 13475</strain>
    </source>
</reference>
<dbReference type="Pfam" id="PF00753">
    <property type="entry name" value="Lactamase_B"/>
    <property type="match status" value="1"/>
</dbReference>
<proteinExistence type="inferred from homology"/>
<accession>A0ABQ3PAU0</accession>
<dbReference type="Gene3D" id="3.60.15.10">
    <property type="entry name" value="Ribonuclease Z/Hydroxyacylglutathione hydrolase-like"/>
    <property type="match status" value="1"/>
</dbReference>
<dbReference type="SMART" id="SM00849">
    <property type="entry name" value="Lactamase_B"/>
    <property type="match status" value="1"/>
</dbReference>
<keyword evidence="5" id="KW-0862">Zinc</keyword>
<evidence type="ECO:0000256" key="4">
    <source>
        <dbReference type="ARBA" id="ARBA00022801"/>
    </source>
</evidence>
<sequence length="249" mass="27157">MRVRAVEVPRGAGSRCARPFRPERNARPQRAAEAHPGRMISVHRLDLGGFTRPAQEWGGPHARVEHAFAYLVRHPGGTLLFDTGMGEGSPETDAHYRIVRRPLAVAPGEVDAIVNCHLHFDHIGGNQRFPGTPALVQRAELATARAGAYTIDALLPGVAWTEIDGEHELAPGVRIVPTPGHVDGHQSLLLDHGDRLTLLAGQAYDTAGEFGTPYRPWLGRLAELAEGRPVRVLFAHDRDLWEGVRLPPG</sequence>
<evidence type="ECO:0000313" key="7">
    <source>
        <dbReference type="EMBL" id="GHI22110.1"/>
    </source>
</evidence>
<gene>
    <name evidence="7" type="ORF">Shyd_34810</name>
</gene>
<evidence type="ECO:0000259" key="6">
    <source>
        <dbReference type="SMART" id="SM00849"/>
    </source>
</evidence>
<evidence type="ECO:0000313" key="8">
    <source>
        <dbReference type="Proteomes" id="UP001052739"/>
    </source>
</evidence>
<dbReference type="InterPro" id="IPR036866">
    <property type="entry name" value="RibonucZ/Hydroxyglut_hydro"/>
</dbReference>
<comment type="cofactor">
    <cofactor evidence="1">
        <name>Zn(2+)</name>
        <dbReference type="ChEBI" id="CHEBI:29105"/>
    </cofactor>
</comment>
<evidence type="ECO:0000256" key="1">
    <source>
        <dbReference type="ARBA" id="ARBA00001947"/>
    </source>
</evidence>
<protein>
    <recommendedName>
        <fullName evidence="6">Metallo-beta-lactamase domain-containing protein</fullName>
    </recommendedName>
</protein>
<evidence type="ECO:0000256" key="2">
    <source>
        <dbReference type="ARBA" id="ARBA00007749"/>
    </source>
</evidence>
<organism evidence="7 8">
    <name type="scientific">Streptomyces hydrogenans</name>
    <dbReference type="NCBI Taxonomy" id="1873719"/>
    <lineage>
        <taxon>Bacteria</taxon>
        <taxon>Bacillati</taxon>
        <taxon>Actinomycetota</taxon>
        <taxon>Actinomycetes</taxon>
        <taxon>Kitasatosporales</taxon>
        <taxon>Streptomycetaceae</taxon>
        <taxon>Streptomyces</taxon>
    </lineage>
</organism>
<dbReference type="InterPro" id="IPR001279">
    <property type="entry name" value="Metallo-B-lactamas"/>
</dbReference>
<dbReference type="PANTHER" id="PTHR42978:SF2">
    <property type="entry name" value="102 KBASES UNSTABLE REGION: FROM 1 TO 119443"/>
    <property type="match status" value="1"/>
</dbReference>
<name>A0ABQ3PAU0_9ACTN</name>
<dbReference type="PANTHER" id="PTHR42978">
    <property type="entry name" value="QUORUM-QUENCHING LACTONASE YTNP-RELATED-RELATED"/>
    <property type="match status" value="1"/>
</dbReference>
<comment type="similarity">
    <text evidence="2">Belongs to the metallo-beta-lactamase superfamily.</text>
</comment>
<dbReference type="EMBL" id="BNDW01000019">
    <property type="protein sequence ID" value="GHI22110.1"/>
    <property type="molecule type" value="Genomic_DNA"/>
</dbReference>